<organism evidence="6 7">
    <name type="scientific">Alkalispirillum mobile</name>
    <dbReference type="NCBI Taxonomy" id="85925"/>
    <lineage>
        <taxon>Bacteria</taxon>
        <taxon>Pseudomonadati</taxon>
        <taxon>Pseudomonadota</taxon>
        <taxon>Gammaproteobacteria</taxon>
        <taxon>Chromatiales</taxon>
        <taxon>Ectothiorhodospiraceae</taxon>
        <taxon>Alkalispirillum</taxon>
    </lineage>
</organism>
<dbReference type="CDD" id="cd07185">
    <property type="entry name" value="OmpA_C-like"/>
    <property type="match status" value="1"/>
</dbReference>
<evidence type="ECO:0000256" key="4">
    <source>
        <dbReference type="PROSITE-ProRule" id="PRU00473"/>
    </source>
</evidence>
<dbReference type="Gene3D" id="3.30.1330.60">
    <property type="entry name" value="OmpA-like domain"/>
    <property type="match status" value="1"/>
</dbReference>
<dbReference type="AlphaFoldDB" id="A0A498CD97"/>
<evidence type="ECO:0000256" key="2">
    <source>
        <dbReference type="ARBA" id="ARBA00023136"/>
    </source>
</evidence>
<dbReference type="GO" id="GO:0009279">
    <property type="term" value="C:cell outer membrane"/>
    <property type="evidence" value="ECO:0007669"/>
    <property type="project" value="UniProtKB-SubCell"/>
</dbReference>
<reference evidence="6 7" key="1">
    <citation type="submission" date="2018-10" db="EMBL/GenBank/DDBJ databases">
        <title>Genomic Encyclopedia of Type Strains, Phase IV (KMG-IV): sequencing the most valuable type-strain genomes for metagenomic binning, comparative biology and taxonomic classification.</title>
        <authorList>
            <person name="Goeker M."/>
        </authorList>
    </citation>
    <scope>NUCLEOTIDE SEQUENCE [LARGE SCALE GENOMIC DNA]</scope>
    <source>
        <strain evidence="6 7">DSM 12769</strain>
    </source>
</reference>
<gene>
    <name evidence="6" type="ORF">DFR31_0304</name>
</gene>
<evidence type="ECO:0000256" key="1">
    <source>
        <dbReference type="ARBA" id="ARBA00004442"/>
    </source>
</evidence>
<protein>
    <submittedName>
        <fullName evidence="6">Outer membrane protein OmpA-like peptidoglycan-associated protein</fullName>
    </submittedName>
</protein>
<dbReference type="EMBL" id="RCDA01000001">
    <property type="protein sequence ID" value="RLK50408.1"/>
    <property type="molecule type" value="Genomic_DNA"/>
</dbReference>
<evidence type="ECO:0000256" key="3">
    <source>
        <dbReference type="ARBA" id="ARBA00023237"/>
    </source>
</evidence>
<dbReference type="PANTHER" id="PTHR30329">
    <property type="entry name" value="STATOR ELEMENT OF FLAGELLAR MOTOR COMPLEX"/>
    <property type="match status" value="1"/>
</dbReference>
<comment type="caution">
    <text evidence="6">The sequence shown here is derived from an EMBL/GenBank/DDBJ whole genome shotgun (WGS) entry which is preliminary data.</text>
</comment>
<keyword evidence="7" id="KW-1185">Reference proteome</keyword>
<keyword evidence="2 4" id="KW-0472">Membrane</keyword>
<dbReference type="InterPro" id="IPR050330">
    <property type="entry name" value="Bact_OuterMem_StrucFunc"/>
</dbReference>
<evidence type="ECO:0000313" key="7">
    <source>
        <dbReference type="Proteomes" id="UP000275461"/>
    </source>
</evidence>
<dbReference type="SUPFAM" id="SSF103088">
    <property type="entry name" value="OmpA-like"/>
    <property type="match status" value="1"/>
</dbReference>
<accession>A0A498CD97</accession>
<dbReference type="InterPro" id="IPR006665">
    <property type="entry name" value="OmpA-like"/>
</dbReference>
<evidence type="ECO:0000313" key="6">
    <source>
        <dbReference type="EMBL" id="RLK50408.1"/>
    </source>
</evidence>
<dbReference type="Gene3D" id="2.60.40.2540">
    <property type="match status" value="1"/>
</dbReference>
<dbReference type="RefSeq" id="WP_121440899.1">
    <property type="nucleotide sequence ID" value="NZ_RCDA01000001.1"/>
</dbReference>
<dbReference type="PANTHER" id="PTHR30329:SF21">
    <property type="entry name" value="LIPOPROTEIN YIAD-RELATED"/>
    <property type="match status" value="1"/>
</dbReference>
<keyword evidence="3" id="KW-0998">Cell outer membrane</keyword>
<feature type="domain" description="OmpA-like" evidence="5">
    <location>
        <begin position="218"/>
        <end position="333"/>
    </location>
</feature>
<dbReference type="PRINTS" id="PR01021">
    <property type="entry name" value="OMPADOMAIN"/>
</dbReference>
<dbReference type="Pfam" id="PF00691">
    <property type="entry name" value="OmpA"/>
    <property type="match status" value="1"/>
</dbReference>
<name>A0A498CD97_9GAMM</name>
<dbReference type="OrthoDB" id="5793320at2"/>
<comment type="subcellular location">
    <subcellularLocation>
        <location evidence="1">Cell outer membrane</location>
    </subcellularLocation>
</comment>
<dbReference type="InterPro" id="IPR036737">
    <property type="entry name" value="OmpA-like_sf"/>
</dbReference>
<proteinExistence type="predicted"/>
<sequence>MKTLPLFNRSQSRLRVLLGLVLLLAAVAQAGAGYVATPHQSRWSAVSAAHGCHLAHEIPRFATVLVSQVADERLVFSLYLHRPLTESRRGELRVEHPHWKEGDDEHLSDVVLESGRRAISLGHYDTQHLLTRLEQGRQPTLELVGWYAAEPVNVAISPVAFRAAYRDFLACKEHRAANGSTPTGEAGAAAGHEEAGALPAWLQQGQETASLDTPDEDGVPLPEAPQSTVYFAFDDDGLTRTAKDRLAAFARQADDPHLQVIVSTGHTDSTGDAEYNERLGTRRAEAVKAELQRLGVSEDRVQVRSEGQRAPLMDEDDVYGEAANRRVEVHTEY</sequence>
<dbReference type="Proteomes" id="UP000275461">
    <property type="component" value="Unassembled WGS sequence"/>
</dbReference>
<evidence type="ECO:0000259" key="5">
    <source>
        <dbReference type="PROSITE" id="PS51123"/>
    </source>
</evidence>
<dbReference type="PROSITE" id="PS51123">
    <property type="entry name" value="OMPA_2"/>
    <property type="match status" value="1"/>
</dbReference>
<dbReference type="InterPro" id="IPR006664">
    <property type="entry name" value="OMP_bac"/>
</dbReference>
<dbReference type="InterPro" id="IPR041544">
    <property type="entry name" value="MotY_N"/>
</dbReference>
<dbReference type="Pfam" id="PF18393">
    <property type="entry name" value="MotY_N"/>
    <property type="match status" value="1"/>
</dbReference>